<protein>
    <recommendedName>
        <fullName evidence="9">2-hydroxyacid dehydrogenase</fullName>
    </recommendedName>
</protein>
<dbReference type="Gene3D" id="3.40.50.720">
    <property type="entry name" value="NAD(P)-binding Rossmann-like Domain"/>
    <property type="match status" value="2"/>
</dbReference>
<organism evidence="7 8">
    <name type="scientific">Asticcacaulis benevestitus DSM 16100 = ATCC BAA-896</name>
    <dbReference type="NCBI Taxonomy" id="1121022"/>
    <lineage>
        <taxon>Bacteria</taxon>
        <taxon>Pseudomonadati</taxon>
        <taxon>Pseudomonadota</taxon>
        <taxon>Alphaproteobacteria</taxon>
        <taxon>Caulobacterales</taxon>
        <taxon>Caulobacteraceae</taxon>
        <taxon>Asticcacaulis</taxon>
    </lineage>
</organism>
<dbReference type="Proteomes" id="UP000017837">
    <property type="component" value="Unassembled WGS sequence"/>
</dbReference>
<accession>V4RKJ6</accession>
<evidence type="ECO:0008006" key="9">
    <source>
        <dbReference type="Google" id="ProtNLM"/>
    </source>
</evidence>
<dbReference type="GO" id="GO:0016618">
    <property type="term" value="F:hydroxypyruvate reductase [NAD(P)H] activity"/>
    <property type="evidence" value="ECO:0007669"/>
    <property type="project" value="TreeGrafter"/>
</dbReference>
<keyword evidence="8" id="KW-1185">Reference proteome</keyword>
<dbReference type="OrthoDB" id="9793626at2"/>
<dbReference type="FunFam" id="3.40.50.720:FF:000203">
    <property type="entry name" value="D-3-phosphoglycerate dehydrogenase (SerA)"/>
    <property type="match status" value="1"/>
</dbReference>
<dbReference type="InterPro" id="IPR050223">
    <property type="entry name" value="D-isomer_2-hydroxyacid_DH"/>
</dbReference>
<dbReference type="AlphaFoldDB" id="V4RKJ6"/>
<evidence type="ECO:0000259" key="5">
    <source>
        <dbReference type="Pfam" id="PF00389"/>
    </source>
</evidence>
<dbReference type="InterPro" id="IPR029753">
    <property type="entry name" value="D-isomer_DH_CS"/>
</dbReference>
<dbReference type="SUPFAM" id="SSF52283">
    <property type="entry name" value="Formate/glycerate dehydrogenase catalytic domain-like"/>
    <property type="match status" value="1"/>
</dbReference>
<comment type="similarity">
    <text evidence="1 4">Belongs to the D-isomer specific 2-hydroxyacid dehydrogenase family.</text>
</comment>
<sequence length="323" mass="35067">MPSLERPTVLLSRRWPPSVEAELRTRYHLTVNDDDRPLTRQQLAEAMARFDAVCPTVSDRIDADMLNRPDRRVKILANYGAGFEHIDLEAARAAGIIVTNTPDVLTDATAELALLLMLTASRRTGEGERQLRAGEWSGWRPTHLLGRSLRGRQLGLIGFGRIAQATAKLAVAALGMKIAYHSRRPATDVGLAARYMPDLDDLLASSDVVSLHCPGGAQTHHLIERRRLALMKPSAILINTARGTVVNEADLADALKHGVIAAAGLDVYEGEPQIDAHLLAQENAVLLPHLGSATLEARTAMGNKVVANLDRFFAGDAVIDQVI</sequence>
<dbReference type="GO" id="GO:0005829">
    <property type="term" value="C:cytosol"/>
    <property type="evidence" value="ECO:0007669"/>
    <property type="project" value="TreeGrafter"/>
</dbReference>
<dbReference type="EMBL" id="AWGB01000015">
    <property type="protein sequence ID" value="ESQ91823.1"/>
    <property type="molecule type" value="Genomic_DNA"/>
</dbReference>
<dbReference type="CDD" id="cd05301">
    <property type="entry name" value="GDH"/>
    <property type="match status" value="1"/>
</dbReference>
<dbReference type="PATRIC" id="fig|1121022.4.peg.1879"/>
<name>V4RKJ6_9CAUL</name>
<keyword evidence="3" id="KW-0520">NAD</keyword>
<gene>
    <name evidence="7" type="ORF">ABENE_09325</name>
</gene>
<evidence type="ECO:0000256" key="4">
    <source>
        <dbReference type="RuleBase" id="RU003719"/>
    </source>
</evidence>
<keyword evidence="2 4" id="KW-0560">Oxidoreductase</keyword>
<evidence type="ECO:0000256" key="2">
    <source>
        <dbReference type="ARBA" id="ARBA00023002"/>
    </source>
</evidence>
<dbReference type="InterPro" id="IPR006140">
    <property type="entry name" value="D-isomer_DH_NAD-bd"/>
</dbReference>
<evidence type="ECO:0000313" key="7">
    <source>
        <dbReference type="EMBL" id="ESQ91823.1"/>
    </source>
</evidence>
<dbReference type="Pfam" id="PF00389">
    <property type="entry name" value="2-Hacid_dh"/>
    <property type="match status" value="1"/>
</dbReference>
<evidence type="ECO:0000256" key="3">
    <source>
        <dbReference type="ARBA" id="ARBA00023027"/>
    </source>
</evidence>
<dbReference type="SUPFAM" id="SSF51735">
    <property type="entry name" value="NAD(P)-binding Rossmann-fold domains"/>
    <property type="match status" value="1"/>
</dbReference>
<evidence type="ECO:0000259" key="6">
    <source>
        <dbReference type="Pfam" id="PF02826"/>
    </source>
</evidence>
<dbReference type="PANTHER" id="PTHR10996">
    <property type="entry name" value="2-HYDROXYACID DEHYDROGENASE-RELATED"/>
    <property type="match status" value="1"/>
</dbReference>
<evidence type="ECO:0000313" key="8">
    <source>
        <dbReference type="Proteomes" id="UP000017837"/>
    </source>
</evidence>
<feature type="domain" description="D-isomer specific 2-hydroxyacid dehydrogenase NAD-binding" evidence="6">
    <location>
        <begin position="115"/>
        <end position="291"/>
    </location>
</feature>
<dbReference type="PANTHER" id="PTHR10996:SF283">
    <property type="entry name" value="GLYOXYLATE_HYDROXYPYRUVATE REDUCTASE B"/>
    <property type="match status" value="1"/>
</dbReference>
<feature type="domain" description="D-isomer specific 2-hydroxyacid dehydrogenase catalytic" evidence="5">
    <location>
        <begin position="11"/>
        <end position="322"/>
    </location>
</feature>
<dbReference type="STRING" id="1121022.GCA_000376105_02635"/>
<dbReference type="eggNOG" id="COG1052">
    <property type="taxonomic scope" value="Bacteria"/>
</dbReference>
<evidence type="ECO:0000256" key="1">
    <source>
        <dbReference type="ARBA" id="ARBA00005854"/>
    </source>
</evidence>
<reference evidence="7 8" key="1">
    <citation type="journal article" date="2014" name="Nature">
        <title>Sequential evolution of bacterial morphology by co-option of a developmental regulator.</title>
        <authorList>
            <person name="Jiang C."/>
            <person name="Brown P.J."/>
            <person name="Ducret A."/>
            <person name="Brun Y.V."/>
        </authorList>
    </citation>
    <scope>NUCLEOTIDE SEQUENCE [LARGE SCALE GENOMIC DNA]</scope>
    <source>
        <strain evidence="7 8">DSM 16100</strain>
    </source>
</reference>
<comment type="caution">
    <text evidence="7">The sequence shown here is derived from an EMBL/GenBank/DDBJ whole genome shotgun (WGS) entry which is preliminary data.</text>
</comment>
<dbReference type="PROSITE" id="PS00671">
    <property type="entry name" value="D_2_HYDROXYACID_DH_3"/>
    <property type="match status" value="1"/>
</dbReference>
<dbReference type="GO" id="GO:0051287">
    <property type="term" value="F:NAD binding"/>
    <property type="evidence" value="ECO:0007669"/>
    <property type="project" value="InterPro"/>
</dbReference>
<dbReference type="InterPro" id="IPR006139">
    <property type="entry name" value="D-isomer_2_OHA_DH_cat_dom"/>
</dbReference>
<dbReference type="Pfam" id="PF02826">
    <property type="entry name" value="2-Hacid_dh_C"/>
    <property type="match status" value="1"/>
</dbReference>
<dbReference type="GO" id="GO:0030267">
    <property type="term" value="F:glyoxylate reductase (NADPH) activity"/>
    <property type="evidence" value="ECO:0007669"/>
    <property type="project" value="TreeGrafter"/>
</dbReference>
<dbReference type="InterPro" id="IPR036291">
    <property type="entry name" value="NAD(P)-bd_dom_sf"/>
</dbReference>
<proteinExistence type="inferred from homology"/>